<keyword evidence="1" id="KW-1133">Transmembrane helix</keyword>
<proteinExistence type="predicted"/>
<evidence type="ECO:0000313" key="4">
    <source>
        <dbReference type="EMBL" id="KAF8563643.1"/>
    </source>
</evidence>
<feature type="transmembrane region" description="Helical" evidence="1">
    <location>
        <begin position="347"/>
        <end position="365"/>
    </location>
</feature>
<dbReference type="PANTHER" id="PTHR11161">
    <property type="entry name" value="O-ACYLTRANSFERASE"/>
    <property type="match status" value="1"/>
</dbReference>
<comment type="caution">
    <text evidence="4">The sequence shown here is derived from an EMBL/GenBank/DDBJ whole genome shotgun (WGS) entry which is preliminary data.</text>
</comment>
<keyword evidence="5" id="KW-1185">Reference proteome</keyword>
<feature type="signal peptide" evidence="2">
    <location>
        <begin position="1"/>
        <end position="20"/>
    </location>
</feature>
<keyword evidence="1" id="KW-0812">Transmembrane</keyword>
<evidence type="ECO:0000256" key="1">
    <source>
        <dbReference type="SAM" id="Phobius"/>
    </source>
</evidence>
<dbReference type="EMBL" id="JTDF01011183">
    <property type="protein sequence ID" value="KAF8563643.1"/>
    <property type="molecule type" value="Genomic_DNA"/>
</dbReference>
<dbReference type="SMART" id="SM00703">
    <property type="entry name" value="NRF"/>
    <property type="match status" value="1"/>
</dbReference>
<keyword evidence="1" id="KW-0472">Membrane</keyword>
<keyword evidence="2" id="KW-0732">Signal</keyword>
<dbReference type="Proteomes" id="UP000699462">
    <property type="component" value="Unassembled WGS sequence"/>
</dbReference>
<sequence>MSEILVILFIIFVVIGELRAKHNVPSFQYAVELLAQSETNNLLSTNVSSFLVQQFEEFFLSFFTNRSSSVYGSTCWRDIRNIMSATINRQRESFQWLDSLGRPLPGITGGAHIWPGSFELCMNIRETSPIQSKYCSMFIFAPQNQKLGGFDIGLCVPQSCSTEQISCLLNTILSGFSLTVDNKASRCHSDPGELPKDVWYWIAIALLSFCLLLLTCGLILDLFIYFKWIKSGAHQHDWPAYFGPYSATSTEQDGTEIDNLGSTPSGSTDNIYPVHFSTESDGQLHPLTYAEYRSGFVDHRGILFKLLSAFSPAFNAYKLCQSEHGLILDAEGKWVEHPLTCLDGIRVLTMCWIIFGHCLVFTIPYSNNAFIYIQEQLGKWTFQVVISTTLSADTFFLMSGLLTVYTNVPRLRSYRGLWGKLRFWLIYAIHRMLRLTPAYLLVMFLYTGLFIHVTDGPLYPQHPELLDIQYCREHWWVTYLSNFVYTNESVSCFS</sequence>
<accession>A0A8T0D733</accession>
<feature type="transmembrane region" description="Helical" evidence="1">
    <location>
        <begin position="198"/>
        <end position="226"/>
    </location>
</feature>
<evidence type="ECO:0000313" key="5">
    <source>
        <dbReference type="Proteomes" id="UP000699462"/>
    </source>
</evidence>
<reference evidence="4 5" key="1">
    <citation type="submission" date="2019-07" db="EMBL/GenBank/DDBJ databases">
        <title>Annotation for the trematode Paragonimus westermani.</title>
        <authorList>
            <person name="Choi Y.-J."/>
        </authorList>
    </citation>
    <scope>NUCLEOTIDE SEQUENCE [LARGE SCALE GENOMIC DNA]</scope>
    <source>
        <strain evidence="4">180907_Pwestermani</strain>
    </source>
</reference>
<protein>
    <recommendedName>
        <fullName evidence="3">Nose resistant-to-fluoxetine protein N-terminal domain-containing protein</fullName>
    </recommendedName>
</protein>
<evidence type="ECO:0000259" key="3">
    <source>
        <dbReference type="SMART" id="SM00703"/>
    </source>
</evidence>
<evidence type="ECO:0000256" key="2">
    <source>
        <dbReference type="SAM" id="SignalP"/>
    </source>
</evidence>
<dbReference type="GO" id="GO:0016747">
    <property type="term" value="F:acyltransferase activity, transferring groups other than amino-acyl groups"/>
    <property type="evidence" value="ECO:0007669"/>
    <property type="project" value="InterPro"/>
</dbReference>
<dbReference type="InterPro" id="IPR052728">
    <property type="entry name" value="O2_lipid_transport_reg"/>
</dbReference>
<dbReference type="PANTHER" id="PTHR11161:SF12">
    <property type="entry name" value="ACYLTRANSFERASE 3 DOMAIN-CONTAINING PROTEIN-RELATED"/>
    <property type="match status" value="1"/>
</dbReference>
<gene>
    <name evidence="4" type="ORF">P879_09271</name>
</gene>
<feature type="chain" id="PRO_5035876153" description="Nose resistant-to-fluoxetine protein N-terminal domain-containing protein" evidence="2">
    <location>
        <begin position="21"/>
        <end position="494"/>
    </location>
</feature>
<organism evidence="4 5">
    <name type="scientific">Paragonimus westermani</name>
    <dbReference type="NCBI Taxonomy" id="34504"/>
    <lineage>
        <taxon>Eukaryota</taxon>
        <taxon>Metazoa</taxon>
        <taxon>Spiralia</taxon>
        <taxon>Lophotrochozoa</taxon>
        <taxon>Platyhelminthes</taxon>
        <taxon>Trematoda</taxon>
        <taxon>Digenea</taxon>
        <taxon>Plagiorchiida</taxon>
        <taxon>Troglotremata</taxon>
        <taxon>Troglotrematidae</taxon>
        <taxon>Paragonimus</taxon>
    </lineage>
</organism>
<dbReference type="Pfam" id="PF01757">
    <property type="entry name" value="Acyl_transf_3"/>
    <property type="match status" value="1"/>
</dbReference>
<feature type="domain" description="Nose resistant-to-fluoxetine protein N-terminal" evidence="3">
    <location>
        <begin position="72"/>
        <end position="189"/>
    </location>
</feature>
<dbReference type="AlphaFoldDB" id="A0A8T0D733"/>
<dbReference type="InterPro" id="IPR002656">
    <property type="entry name" value="Acyl_transf_3_dom"/>
</dbReference>
<dbReference type="Pfam" id="PF20146">
    <property type="entry name" value="NRF"/>
    <property type="match status" value="1"/>
</dbReference>
<dbReference type="InterPro" id="IPR006621">
    <property type="entry name" value="Nose-resist-to-fluoxetine_N"/>
</dbReference>
<feature type="transmembrane region" description="Helical" evidence="1">
    <location>
        <begin position="385"/>
        <end position="405"/>
    </location>
</feature>
<dbReference type="OrthoDB" id="207378at2759"/>
<name>A0A8T0D733_9TREM</name>
<feature type="transmembrane region" description="Helical" evidence="1">
    <location>
        <begin position="432"/>
        <end position="453"/>
    </location>
</feature>